<feature type="domain" description="HTH cro/C1-type" evidence="2">
    <location>
        <begin position="33"/>
        <end position="87"/>
    </location>
</feature>
<gene>
    <name evidence="3" type="ORF">Pmi06nite_72090</name>
</gene>
<dbReference type="PANTHER" id="PTHR46797">
    <property type="entry name" value="HTH-TYPE TRANSCRIPTIONAL REGULATOR"/>
    <property type="match status" value="1"/>
</dbReference>
<dbReference type="GO" id="GO:0003700">
    <property type="term" value="F:DNA-binding transcription factor activity"/>
    <property type="evidence" value="ECO:0007669"/>
    <property type="project" value="TreeGrafter"/>
</dbReference>
<organism evidence="3 4">
    <name type="scientific">Planotetraspora mira</name>
    <dbReference type="NCBI Taxonomy" id="58121"/>
    <lineage>
        <taxon>Bacteria</taxon>
        <taxon>Bacillati</taxon>
        <taxon>Actinomycetota</taxon>
        <taxon>Actinomycetes</taxon>
        <taxon>Streptosporangiales</taxon>
        <taxon>Streptosporangiaceae</taxon>
        <taxon>Planotetraspora</taxon>
    </lineage>
</organism>
<dbReference type="InterPro" id="IPR014710">
    <property type="entry name" value="RmlC-like_jellyroll"/>
</dbReference>
<dbReference type="InterPro" id="IPR001387">
    <property type="entry name" value="Cro/C1-type_HTH"/>
</dbReference>
<dbReference type="Pfam" id="PF13560">
    <property type="entry name" value="HTH_31"/>
    <property type="match status" value="1"/>
</dbReference>
<dbReference type="InterPro" id="IPR013096">
    <property type="entry name" value="Cupin_2"/>
</dbReference>
<evidence type="ECO:0000256" key="1">
    <source>
        <dbReference type="ARBA" id="ARBA00023125"/>
    </source>
</evidence>
<sequence>MSQIWDIVSNVRDEVAPRSAGDDQVEARLAGRLARLREERGWSLDELAQRTGVSRSTLSRLERTEISPTAALLNRLCAAYGRTMSQLLAEVEEEPPQLVRAGQQMVWRDENSGFTRRSVSPPHPGLRGELVEGLLRPGADISYEVPPVPGLEQHIWVLEGVLEVTAGGGVHEIRAGDCLRFRLWDRSRFRCPGPDPVRYALMIVLP</sequence>
<dbReference type="AlphaFoldDB" id="A0A8J3TWX0"/>
<dbReference type="Pfam" id="PF07883">
    <property type="entry name" value="Cupin_2"/>
    <property type="match status" value="1"/>
</dbReference>
<dbReference type="Gene3D" id="1.10.260.40">
    <property type="entry name" value="lambda repressor-like DNA-binding domains"/>
    <property type="match status" value="1"/>
</dbReference>
<dbReference type="InterPro" id="IPR050807">
    <property type="entry name" value="TransReg_Diox_bact_type"/>
</dbReference>
<evidence type="ECO:0000259" key="2">
    <source>
        <dbReference type="PROSITE" id="PS50943"/>
    </source>
</evidence>
<dbReference type="PANTHER" id="PTHR46797:SF10">
    <property type="entry name" value="BLR1115 PROTEIN"/>
    <property type="match status" value="1"/>
</dbReference>
<dbReference type="PROSITE" id="PS50943">
    <property type="entry name" value="HTH_CROC1"/>
    <property type="match status" value="1"/>
</dbReference>
<dbReference type="CDD" id="cd00093">
    <property type="entry name" value="HTH_XRE"/>
    <property type="match status" value="1"/>
</dbReference>
<evidence type="ECO:0000313" key="4">
    <source>
        <dbReference type="Proteomes" id="UP000650628"/>
    </source>
</evidence>
<comment type="caution">
    <text evidence="3">The sequence shown here is derived from an EMBL/GenBank/DDBJ whole genome shotgun (WGS) entry which is preliminary data.</text>
</comment>
<dbReference type="Proteomes" id="UP000650628">
    <property type="component" value="Unassembled WGS sequence"/>
</dbReference>
<dbReference type="CDD" id="cd02209">
    <property type="entry name" value="cupin_XRE_C"/>
    <property type="match status" value="1"/>
</dbReference>
<dbReference type="GO" id="GO:0005829">
    <property type="term" value="C:cytosol"/>
    <property type="evidence" value="ECO:0007669"/>
    <property type="project" value="TreeGrafter"/>
</dbReference>
<evidence type="ECO:0000313" key="3">
    <source>
        <dbReference type="EMBL" id="GII33767.1"/>
    </source>
</evidence>
<dbReference type="Gene3D" id="2.60.120.10">
    <property type="entry name" value="Jelly Rolls"/>
    <property type="match status" value="1"/>
</dbReference>
<dbReference type="InterPro" id="IPR011051">
    <property type="entry name" value="RmlC_Cupin_sf"/>
</dbReference>
<keyword evidence="1 3" id="KW-0238">DNA-binding</keyword>
<dbReference type="GO" id="GO:0003677">
    <property type="term" value="F:DNA binding"/>
    <property type="evidence" value="ECO:0007669"/>
    <property type="project" value="UniProtKB-KW"/>
</dbReference>
<keyword evidence="4" id="KW-1185">Reference proteome</keyword>
<dbReference type="SUPFAM" id="SSF47413">
    <property type="entry name" value="lambda repressor-like DNA-binding domains"/>
    <property type="match status" value="1"/>
</dbReference>
<dbReference type="SMART" id="SM00530">
    <property type="entry name" value="HTH_XRE"/>
    <property type="match status" value="1"/>
</dbReference>
<accession>A0A8J3TWX0</accession>
<reference evidence="3 4" key="1">
    <citation type="submission" date="2021-01" db="EMBL/GenBank/DDBJ databases">
        <title>Whole genome shotgun sequence of Planotetraspora mira NBRC 15435.</title>
        <authorList>
            <person name="Komaki H."/>
            <person name="Tamura T."/>
        </authorList>
    </citation>
    <scope>NUCLEOTIDE SEQUENCE [LARGE SCALE GENOMIC DNA]</scope>
    <source>
        <strain evidence="3 4">NBRC 15435</strain>
    </source>
</reference>
<dbReference type="SUPFAM" id="SSF51182">
    <property type="entry name" value="RmlC-like cupins"/>
    <property type="match status" value="1"/>
</dbReference>
<dbReference type="InterPro" id="IPR010982">
    <property type="entry name" value="Lambda_DNA-bd_dom_sf"/>
</dbReference>
<dbReference type="EMBL" id="BOOO01000042">
    <property type="protein sequence ID" value="GII33767.1"/>
    <property type="molecule type" value="Genomic_DNA"/>
</dbReference>
<protein>
    <submittedName>
        <fullName evidence="3">DNA-binding protein</fullName>
    </submittedName>
</protein>
<proteinExistence type="predicted"/>
<name>A0A8J3TWX0_9ACTN</name>